<dbReference type="Proteomes" id="UP000324029">
    <property type="component" value="Unassembled WGS sequence"/>
</dbReference>
<name>A0A5D3GAP6_9PSED</name>
<organism evidence="1 2">
    <name type="scientific">Pseudomonas synxantha</name>
    <dbReference type="NCBI Taxonomy" id="47883"/>
    <lineage>
        <taxon>Bacteria</taxon>
        <taxon>Pseudomonadati</taxon>
        <taxon>Pseudomonadota</taxon>
        <taxon>Gammaproteobacteria</taxon>
        <taxon>Pseudomonadales</taxon>
        <taxon>Pseudomonadaceae</taxon>
        <taxon>Pseudomonas</taxon>
    </lineage>
</organism>
<comment type="caution">
    <text evidence="1">The sequence shown here is derived from an EMBL/GenBank/DDBJ whole genome shotgun (WGS) entry which is preliminary data.</text>
</comment>
<evidence type="ECO:0000313" key="1">
    <source>
        <dbReference type="EMBL" id="TYK57541.1"/>
    </source>
</evidence>
<protein>
    <submittedName>
        <fullName evidence="1">Uncharacterized protein</fullName>
    </submittedName>
</protein>
<accession>A0A5D3GAP6</accession>
<dbReference type="EMBL" id="VSRO01000006">
    <property type="protein sequence ID" value="TYK57541.1"/>
    <property type="molecule type" value="Genomic_DNA"/>
</dbReference>
<evidence type="ECO:0000313" key="2">
    <source>
        <dbReference type="Proteomes" id="UP000324029"/>
    </source>
</evidence>
<sequence length="91" mass="9940">MGRLGRLHEEVLPLIIFFAGNDFLFFLWEPGLPAMQTPRCVSKTEVMLSQASQLPHKASATGCCVLRADIAGLHHGVELLRIATLLARTVG</sequence>
<proteinExistence type="predicted"/>
<dbReference type="AlphaFoldDB" id="A0A5D3GAP6"/>
<reference evidence="1 2" key="2">
    <citation type="submission" date="2019-08" db="EMBL/GenBank/DDBJ databases">
        <authorList>
            <person name="Brilhante M."/>
            <person name="Perreten V."/>
        </authorList>
    </citation>
    <scope>NUCLEOTIDE SEQUENCE [LARGE SCALE GENOMIC DNA]</scope>
    <source>
        <strain evidence="1 2">MCP106</strain>
    </source>
</reference>
<reference evidence="1 2" key="1">
    <citation type="submission" date="2019-08" db="EMBL/GenBank/DDBJ databases">
        <title>Subclass B2 metallo-beta lactamase from Pseudomonas synxantha.</title>
        <authorList>
            <person name="Poirel L."/>
            <person name="Palmieri M."/>
            <person name="Masseron A."/>
            <person name="Perreten V."/>
            <person name="Nordman P."/>
        </authorList>
    </citation>
    <scope>NUCLEOTIDE SEQUENCE [LARGE SCALE GENOMIC DNA]</scope>
    <source>
        <strain evidence="1 2">MCP106</strain>
    </source>
</reference>
<gene>
    <name evidence="1" type="ORF">FXO26_13625</name>
</gene>